<dbReference type="GO" id="GO:0006352">
    <property type="term" value="P:DNA-templated transcription initiation"/>
    <property type="evidence" value="ECO:0007669"/>
    <property type="project" value="InterPro"/>
</dbReference>
<evidence type="ECO:0000259" key="5">
    <source>
        <dbReference type="Pfam" id="PF04542"/>
    </source>
</evidence>
<evidence type="ECO:0000313" key="8">
    <source>
        <dbReference type="Proteomes" id="UP000182409"/>
    </source>
</evidence>
<organism evidence="7 8">
    <name type="scientific">Terriglobus roseus</name>
    <dbReference type="NCBI Taxonomy" id="392734"/>
    <lineage>
        <taxon>Bacteria</taxon>
        <taxon>Pseudomonadati</taxon>
        <taxon>Acidobacteriota</taxon>
        <taxon>Terriglobia</taxon>
        <taxon>Terriglobales</taxon>
        <taxon>Acidobacteriaceae</taxon>
        <taxon>Terriglobus</taxon>
    </lineage>
</organism>
<dbReference type="InterPro" id="IPR013249">
    <property type="entry name" value="RNA_pol_sigma70_r4_t2"/>
</dbReference>
<dbReference type="SUPFAM" id="SSF88946">
    <property type="entry name" value="Sigma2 domain of RNA polymerase sigma factors"/>
    <property type="match status" value="1"/>
</dbReference>
<name>A0A1H4JA35_9BACT</name>
<evidence type="ECO:0000259" key="6">
    <source>
        <dbReference type="Pfam" id="PF08281"/>
    </source>
</evidence>
<keyword evidence="3" id="KW-0731">Sigma factor</keyword>
<accession>A0A1H4JA35</accession>
<comment type="similarity">
    <text evidence="1">Belongs to the sigma-70 factor family. ECF subfamily.</text>
</comment>
<dbReference type="InterPro" id="IPR013325">
    <property type="entry name" value="RNA_pol_sigma_r2"/>
</dbReference>
<dbReference type="InterPro" id="IPR039425">
    <property type="entry name" value="RNA_pol_sigma-70-like"/>
</dbReference>
<proteinExistence type="inferred from homology"/>
<dbReference type="NCBIfam" id="TIGR02937">
    <property type="entry name" value="sigma70-ECF"/>
    <property type="match status" value="1"/>
</dbReference>
<feature type="domain" description="RNA polymerase sigma-70 region 2" evidence="5">
    <location>
        <begin position="33"/>
        <end position="100"/>
    </location>
</feature>
<sequence length="203" mass="22892">MPSEARCDSSEERSTEDLVELARSGDDEAFGELMNRHRSTVRRTATAILKNWEDAEDVVQEVSLSVLRKLHTFEGNAKFSTWLTRIAVNASLQRLRRARSRPSSSLEELTGGDDAAFVLIAASGLNPEQEYSSRQMRKNLGKAVSLLPIRLREVAQDYIYEELSLVEVADKRGLSLPAVKSRTYRARKKLMTMLDGQCVQRSM</sequence>
<dbReference type="Pfam" id="PF08281">
    <property type="entry name" value="Sigma70_r4_2"/>
    <property type="match status" value="1"/>
</dbReference>
<evidence type="ECO:0000256" key="1">
    <source>
        <dbReference type="ARBA" id="ARBA00010641"/>
    </source>
</evidence>
<dbReference type="AlphaFoldDB" id="A0A1H4JA35"/>
<dbReference type="Proteomes" id="UP000182409">
    <property type="component" value="Unassembled WGS sequence"/>
</dbReference>
<reference evidence="7 8" key="1">
    <citation type="submission" date="2016-10" db="EMBL/GenBank/DDBJ databases">
        <authorList>
            <person name="de Groot N.N."/>
        </authorList>
    </citation>
    <scope>NUCLEOTIDE SEQUENCE [LARGE SCALE GENOMIC DNA]</scope>
    <source>
        <strain evidence="7 8">AB35.6</strain>
    </source>
</reference>
<feature type="domain" description="RNA polymerase sigma factor 70 region 4 type 2" evidence="6">
    <location>
        <begin position="139"/>
        <end position="190"/>
    </location>
</feature>
<dbReference type="PANTHER" id="PTHR43133:SF51">
    <property type="entry name" value="RNA POLYMERASE SIGMA FACTOR"/>
    <property type="match status" value="1"/>
</dbReference>
<dbReference type="Pfam" id="PF04542">
    <property type="entry name" value="Sigma70_r2"/>
    <property type="match status" value="1"/>
</dbReference>
<dbReference type="Gene3D" id="1.10.10.10">
    <property type="entry name" value="Winged helix-like DNA-binding domain superfamily/Winged helix DNA-binding domain"/>
    <property type="match status" value="1"/>
</dbReference>
<dbReference type="EMBL" id="FNSD01000001">
    <property type="protein sequence ID" value="SEB43017.1"/>
    <property type="molecule type" value="Genomic_DNA"/>
</dbReference>
<dbReference type="SUPFAM" id="SSF88659">
    <property type="entry name" value="Sigma3 and sigma4 domains of RNA polymerase sigma factors"/>
    <property type="match status" value="1"/>
</dbReference>
<evidence type="ECO:0000313" key="7">
    <source>
        <dbReference type="EMBL" id="SEB43017.1"/>
    </source>
</evidence>
<dbReference type="GO" id="GO:0003677">
    <property type="term" value="F:DNA binding"/>
    <property type="evidence" value="ECO:0007669"/>
    <property type="project" value="InterPro"/>
</dbReference>
<protein>
    <submittedName>
        <fullName evidence="7">RNA polymerase sigma-70 factor, ECF subfamily</fullName>
    </submittedName>
</protein>
<evidence type="ECO:0000256" key="3">
    <source>
        <dbReference type="ARBA" id="ARBA00023082"/>
    </source>
</evidence>
<evidence type="ECO:0000256" key="4">
    <source>
        <dbReference type="ARBA" id="ARBA00023163"/>
    </source>
</evidence>
<dbReference type="GO" id="GO:0016987">
    <property type="term" value="F:sigma factor activity"/>
    <property type="evidence" value="ECO:0007669"/>
    <property type="project" value="UniProtKB-KW"/>
</dbReference>
<dbReference type="InterPro" id="IPR014284">
    <property type="entry name" value="RNA_pol_sigma-70_dom"/>
</dbReference>
<dbReference type="InterPro" id="IPR013324">
    <property type="entry name" value="RNA_pol_sigma_r3/r4-like"/>
</dbReference>
<dbReference type="OrthoDB" id="117154at2"/>
<dbReference type="InterPro" id="IPR007627">
    <property type="entry name" value="RNA_pol_sigma70_r2"/>
</dbReference>
<dbReference type="PANTHER" id="PTHR43133">
    <property type="entry name" value="RNA POLYMERASE ECF-TYPE SIGMA FACTO"/>
    <property type="match status" value="1"/>
</dbReference>
<keyword evidence="2" id="KW-0805">Transcription regulation</keyword>
<dbReference type="RefSeq" id="WP_074652168.1">
    <property type="nucleotide sequence ID" value="NZ_FNSD01000001.1"/>
</dbReference>
<gene>
    <name evidence="7" type="ORF">SAMN05443244_0468</name>
</gene>
<dbReference type="InterPro" id="IPR036388">
    <property type="entry name" value="WH-like_DNA-bd_sf"/>
</dbReference>
<dbReference type="Gene3D" id="1.10.1740.10">
    <property type="match status" value="1"/>
</dbReference>
<keyword evidence="4" id="KW-0804">Transcription</keyword>
<evidence type="ECO:0000256" key="2">
    <source>
        <dbReference type="ARBA" id="ARBA00023015"/>
    </source>
</evidence>